<feature type="transmembrane region" description="Helical" evidence="1">
    <location>
        <begin position="257"/>
        <end position="278"/>
    </location>
</feature>
<organism evidence="2 3">
    <name type="scientific">Paenibacillus glycanilyticus</name>
    <dbReference type="NCBI Taxonomy" id="126569"/>
    <lineage>
        <taxon>Bacteria</taxon>
        <taxon>Bacillati</taxon>
        <taxon>Bacillota</taxon>
        <taxon>Bacilli</taxon>
        <taxon>Bacillales</taxon>
        <taxon>Paenibacillaceae</taxon>
        <taxon>Paenibacillus</taxon>
    </lineage>
</organism>
<keyword evidence="1" id="KW-1133">Transmembrane helix</keyword>
<gene>
    <name evidence="2" type="ORF">PghCCS26_46230</name>
</gene>
<evidence type="ECO:0000313" key="3">
    <source>
        <dbReference type="Proteomes" id="UP001285921"/>
    </source>
</evidence>
<feature type="transmembrane region" description="Helical" evidence="1">
    <location>
        <begin position="6"/>
        <end position="29"/>
    </location>
</feature>
<dbReference type="Proteomes" id="UP001285921">
    <property type="component" value="Unassembled WGS sequence"/>
</dbReference>
<evidence type="ECO:0000256" key="1">
    <source>
        <dbReference type="SAM" id="Phobius"/>
    </source>
</evidence>
<name>A0ABQ6NRQ8_9BACL</name>
<sequence length="292" mass="34049">MSIMIMKGVLFAGVPAFGLLLMRELLYFFRRRSPPKLGRQFLAFVEQIRGDFSRIYADDGLDDAFAKAGSPFKISAWQYKLYRDLLFLVTVIMLHIQFMITHVYPLRGMSILAILYVITMTGKSFLPMQLLLRMAGKEWQSKKSNEIIDLFMLLLNEFYAESAEFYQNVISKLQQYRSHTKAIRPDLDQLLFEYTFDPKLAFKRFGERIGTKEAVTLSTLLEKINTSTPEMAIDLLETNYEAFLDFRRQRRRKKLKLNGYMAHATVLMSITVVINFMMVTTNVYRSILSQVQ</sequence>
<protein>
    <recommendedName>
        <fullName evidence="4">Type II secretion system protein GspF domain-containing protein</fullName>
    </recommendedName>
</protein>
<keyword evidence="1" id="KW-0472">Membrane</keyword>
<proteinExistence type="predicted"/>
<accession>A0ABQ6NRQ8</accession>
<dbReference type="RefSeq" id="WP_317981446.1">
    <property type="nucleotide sequence ID" value="NZ_BTCL01000020.1"/>
</dbReference>
<feature type="transmembrane region" description="Helical" evidence="1">
    <location>
        <begin position="85"/>
        <end position="104"/>
    </location>
</feature>
<feature type="transmembrane region" description="Helical" evidence="1">
    <location>
        <begin position="110"/>
        <end position="132"/>
    </location>
</feature>
<evidence type="ECO:0008006" key="4">
    <source>
        <dbReference type="Google" id="ProtNLM"/>
    </source>
</evidence>
<evidence type="ECO:0000313" key="2">
    <source>
        <dbReference type="EMBL" id="GMK47493.1"/>
    </source>
</evidence>
<dbReference type="EMBL" id="BTCL01000020">
    <property type="protein sequence ID" value="GMK47493.1"/>
    <property type="molecule type" value="Genomic_DNA"/>
</dbReference>
<comment type="caution">
    <text evidence="2">The sequence shown here is derived from an EMBL/GenBank/DDBJ whole genome shotgun (WGS) entry which is preliminary data.</text>
</comment>
<reference evidence="2 3" key="1">
    <citation type="submission" date="2023-05" db="EMBL/GenBank/DDBJ databases">
        <title>Draft genome of Paenibacillus sp. CCS26.</title>
        <authorList>
            <person name="Akita H."/>
            <person name="Shinto Y."/>
            <person name="Kimura Z."/>
        </authorList>
    </citation>
    <scope>NUCLEOTIDE SEQUENCE [LARGE SCALE GENOMIC DNA]</scope>
    <source>
        <strain evidence="2 3">CCS26</strain>
    </source>
</reference>
<keyword evidence="3" id="KW-1185">Reference proteome</keyword>
<keyword evidence="1" id="KW-0812">Transmembrane</keyword>